<dbReference type="InterPro" id="IPR013783">
    <property type="entry name" value="Ig-like_fold"/>
</dbReference>
<dbReference type="AlphaFoldDB" id="A0A1G6PW97"/>
<sequence>MTDIYVIKKPGKSRGKTTFFYRRILPPSLYACLLALLMQLNAGAQNCYTNQGCQDYSNFGFNSSTAATLEYDNFVSSFHSTIVRDIDGNFKIWGQYTKSTGTSDWTKPTIINVGNFPGLTGTPLKAAVGSSQTSIQHILLTSDNKLWAWGTAGTVVSTGVRSVPALGSFSLPAGVTAADVKMIFGTYQTLVLTTCGSKGGRVYVLSQNDNMRGDGGTGAATWATVQKSTGGDLTGIVATRGCPTGLIALDQNGGLWTWGDITYNGDNAGNPSARSKATAMILPGGSGNIKMIGATGTDRTTANAAYYVLYENNNLYAIGNNTSRQLGNWSTTSSNAWLQPRYTSTSGQKMNDIAWISPNEHDNYYPSINVVTTGKKLYNWGLESGYDLGRGVQSSTGGSTAVDPGLANQFPSGFSNDNIIVVETGGHTTLIAQQCQDNFGYVGHKTNGSMGDGSTTGGSQKTFSFNTAAVQICGAPTVDAGINTSVNTTDYCRQQPVTLYPYPANIAGATLSITSGGSIASLNASTNVLSFSGTGTVVVTYKVNISGCNPATVTRTFNVVDCSPTVTIPGKVWDDKNGDAKTAASGEPGIANGLWANLVDPDGVVVASVKVADDGSFQIVVDKGSLTSGNYSIILTNAAKGNGDLLTGAETPAGGYGYTGTNSGTDASANRNNRTGKFTLANLNQTANNGSTSPVNFGISNDPTALPVTFGAVSAKIVNRQLVVNWSTMSEVNNDHFEIEVSNDGTHFTRIGSVKSQAPNGNATEVINYKFEVDAQGAAAALGIGVLAFGALAFGFSRRQKVFLIVVMMAGGTLFFTGCKRDVADLNNTGSIQVRVVQVDIDGNRTFSKIVQAVAE</sequence>
<dbReference type="EMBL" id="FMZO01000004">
    <property type="protein sequence ID" value="SDC84389.1"/>
    <property type="molecule type" value="Genomic_DNA"/>
</dbReference>
<evidence type="ECO:0000313" key="3">
    <source>
        <dbReference type="EMBL" id="SDC84389.1"/>
    </source>
</evidence>
<accession>A0A1G6PW97</accession>
<feature type="signal peptide" evidence="2">
    <location>
        <begin position="1"/>
        <end position="44"/>
    </location>
</feature>
<feature type="transmembrane region" description="Helical" evidence="1">
    <location>
        <begin position="777"/>
        <end position="795"/>
    </location>
</feature>
<organism evidence="3 4">
    <name type="scientific">Niabella drilacis (strain DSM 25811 / CCM 8410 / CCUG 62505 / LMG 26954 / E90)</name>
    <dbReference type="NCBI Taxonomy" id="1285928"/>
    <lineage>
        <taxon>Bacteria</taxon>
        <taxon>Pseudomonadati</taxon>
        <taxon>Bacteroidota</taxon>
        <taxon>Chitinophagia</taxon>
        <taxon>Chitinophagales</taxon>
        <taxon>Chitinophagaceae</taxon>
        <taxon>Niabella</taxon>
    </lineage>
</organism>
<dbReference type="RefSeq" id="WP_090389803.1">
    <property type="nucleotide sequence ID" value="NZ_FMZO01000004.1"/>
</dbReference>
<dbReference type="SUPFAM" id="SSF50985">
    <property type="entry name" value="RCC1/BLIP-II"/>
    <property type="match status" value="1"/>
</dbReference>
<dbReference type="STRING" id="1285928.SAMN04487894_104186"/>
<evidence type="ECO:0000256" key="1">
    <source>
        <dbReference type="SAM" id="Phobius"/>
    </source>
</evidence>
<dbReference type="InterPro" id="IPR009091">
    <property type="entry name" value="RCC1/BLIP-II"/>
</dbReference>
<reference evidence="4" key="1">
    <citation type="submission" date="2016-10" db="EMBL/GenBank/DDBJ databases">
        <authorList>
            <person name="Varghese N."/>
            <person name="Submissions S."/>
        </authorList>
    </citation>
    <scope>NUCLEOTIDE SEQUENCE [LARGE SCALE GENOMIC DNA]</scope>
    <source>
        <strain evidence="4">DSM 25811 / CCM 8410 / LMG 26954 / E90</strain>
    </source>
</reference>
<feature type="chain" id="PRO_5011695116" description="Alpha-tubulin suppressor" evidence="2">
    <location>
        <begin position="45"/>
        <end position="856"/>
    </location>
</feature>
<dbReference type="Gene3D" id="2.130.10.30">
    <property type="entry name" value="Regulator of chromosome condensation 1/beta-lactamase-inhibitor protein II"/>
    <property type="match status" value="1"/>
</dbReference>
<protein>
    <recommendedName>
        <fullName evidence="5">Alpha-tubulin suppressor</fullName>
    </recommendedName>
</protein>
<keyword evidence="1" id="KW-0812">Transmembrane</keyword>
<proteinExistence type="predicted"/>
<dbReference type="Proteomes" id="UP000198757">
    <property type="component" value="Unassembled WGS sequence"/>
</dbReference>
<keyword evidence="2" id="KW-0732">Signal</keyword>
<evidence type="ECO:0000256" key="2">
    <source>
        <dbReference type="SAM" id="SignalP"/>
    </source>
</evidence>
<keyword evidence="4" id="KW-1185">Reference proteome</keyword>
<evidence type="ECO:0000313" key="4">
    <source>
        <dbReference type="Proteomes" id="UP000198757"/>
    </source>
</evidence>
<dbReference type="Gene3D" id="2.60.40.10">
    <property type="entry name" value="Immunoglobulins"/>
    <property type="match status" value="1"/>
</dbReference>
<gene>
    <name evidence="3" type="ORF">SAMN04487894_104186</name>
</gene>
<feature type="transmembrane region" description="Helical" evidence="1">
    <location>
        <begin position="802"/>
        <end position="818"/>
    </location>
</feature>
<evidence type="ECO:0008006" key="5">
    <source>
        <dbReference type="Google" id="ProtNLM"/>
    </source>
</evidence>
<keyword evidence="1" id="KW-0472">Membrane</keyword>
<keyword evidence="1" id="KW-1133">Transmembrane helix</keyword>
<name>A0A1G6PW97_NIADE</name>
<dbReference type="OrthoDB" id="9805017at2"/>